<name>A0A9N9DTV4_9GLOM</name>
<dbReference type="AlphaFoldDB" id="A0A9N9DTV4"/>
<dbReference type="OrthoDB" id="2362799at2759"/>
<gene>
    <name evidence="3" type="ORF">PBRASI_LOCUS10087</name>
</gene>
<feature type="coiled-coil region" evidence="1">
    <location>
        <begin position="1"/>
        <end position="88"/>
    </location>
</feature>
<dbReference type="Proteomes" id="UP000789739">
    <property type="component" value="Unassembled WGS sequence"/>
</dbReference>
<feature type="non-terminal residue" evidence="3">
    <location>
        <position position="1000"/>
    </location>
</feature>
<proteinExistence type="predicted"/>
<reference evidence="3" key="1">
    <citation type="submission" date="2021-06" db="EMBL/GenBank/DDBJ databases">
        <authorList>
            <person name="Kallberg Y."/>
            <person name="Tangrot J."/>
            <person name="Rosling A."/>
        </authorList>
    </citation>
    <scope>NUCLEOTIDE SEQUENCE</scope>
    <source>
        <strain evidence="3">BR232B</strain>
    </source>
</reference>
<feature type="coiled-coil region" evidence="1">
    <location>
        <begin position="250"/>
        <end position="277"/>
    </location>
</feature>
<sequence length="1000" mass="116031">MEELRQANQELHEEIGRLAQSNRDYERRTYNLEQDIILREKRICYLEDELANTIELSIQEREELEKEISDLKKIVYKLKKEIEQKDKELLNREAQLAEFDVREKKLKTRIREISKSAGNTPKAYTQTAKLIDENERLKYEIETLKYNLIDRNNKITQQKNRITDLHCQNFALALLRYRDRVELINTQEILQNAQIWDTPNEYESDENSQDSYTSDPDMTTIAELADTIDGYLDNTGTNRIILSNQIKRVTRQIRRKYNNLQTDLINVQQRRYDAEAERDVRQIELRKTEADLNLMSTAYNNEIKERRRWYYSYKDKHRNAINLQRDRFSLRLLLQRYKRQLNICRTENGILEYNRDRIFDRYVKWKNKANDERQIILNQNQNILNLQQQNLALQNNNQQNRIMATNQLPTYSGDENLEEFLAQFRAEVEARGINVADGAGAPAGRDVGKGLLRGCMRGQLLEWYDENITTKQNFELCNLLDNTGQATIQLVAGRTAVQIGNQAINQANGRAGNEIIPLRANADPWNEDWSIAGGRPTNDPVNAPNANNGQTVVVAGIRFGQAVWLLKTHSPPIEEETRALIYGSLVQGDNSVEEFVRRVKHAGRILGYRDEDLRRKFLDGLVPEWLEKAEDIGEDMTFGDLTKRLIKIEKIRMARLARKYQNNPITRVNKKESIPDPQKMINDALAQIKSELGKRDADYKAELSKRDAEHKAEIKKIESRLFEPLQSNTLQQKSQMVEPVRQPRSPPSNLKTEEDYKKYYLAKFFNNLGIYGNEDLDSNYPKKPFQRSRPQQKDNSIRLEEKVDEIGHMLSHLNINNQPKKPIAKSNRTQRYYPFQPINYNFSVNNENNGYNEENDICPPSDLVTIHPETYDQLLSKLSPAMRKMCQSHTVRKKESKSDEWFSSLQYLNASINDLSISESFLDNGSEFGALNDATINALGWKADKSSDFGIKGNSKHITESLGWFTDVPVSIKDKDGKTVTATGNFTRIDNGEPEPMLCL</sequence>
<comment type="caution">
    <text evidence="3">The sequence shown here is derived from an EMBL/GenBank/DDBJ whole genome shotgun (WGS) entry which is preliminary data.</text>
</comment>
<dbReference type="EMBL" id="CAJVPI010002653">
    <property type="protein sequence ID" value="CAG8647171.1"/>
    <property type="molecule type" value="Genomic_DNA"/>
</dbReference>
<keyword evidence="4" id="KW-1185">Reference proteome</keyword>
<organism evidence="3 4">
    <name type="scientific">Paraglomus brasilianum</name>
    <dbReference type="NCBI Taxonomy" id="144538"/>
    <lineage>
        <taxon>Eukaryota</taxon>
        <taxon>Fungi</taxon>
        <taxon>Fungi incertae sedis</taxon>
        <taxon>Mucoromycota</taxon>
        <taxon>Glomeromycotina</taxon>
        <taxon>Glomeromycetes</taxon>
        <taxon>Paraglomerales</taxon>
        <taxon>Paraglomeraceae</taxon>
        <taxon>Paraglomus</taxon>
    </lineage>
</organism>
<keyword evidence="1" id="KW-0175">Coiled coil</keyword>
<evidence type="ECO:0000256" key="1">
    <source>
        <dbReference type="SAM" id="Coils"/>
    </source>
</evidence>
<evidence type="ECO:0000313" key="3">
    <source>
        <dbReference type="EMBL" id="CAG8647171.1"/>
    </source>
</evidence>
<evidence type="ECO:0000256" key="2">
    <source>
        <dbReference type="SAM" id="MobiDB-lite"/>
    </source>
</evidence>
<evidence type="ECO:0000313" key="4">
    <source>
        <dbReference type="Proteomes" id="UP000789739"/>
    </source>
</evidence>
<accession>A0A9N9DTV4</accession>
<feature type="non-terminal residue" evidence="3">
    <location>
        <position position="1"/>
    </location>
</feature>
<feature type="region of interest" description="Disordered" evidence="2">
    <location>
        <begin position="731"/>
        <end position="751"/>
    </location>
</feature>
<protein>
    <submittedName>
        <fullName evidence="3">4807_t:CDS:1</fullName>
    </submittedName>
</protein>